<keyword evidence="2" id="KW-1185">Reference proteome</keyword>
<proteinExistence type="predicted"/>
<comment type="caution">
    <text evidence="1">The sequence shown here is derived from an EMBL/GenBank/DDBJ whole genome shotgun (WGS) entry which is preliminary data.</text>
</comment>
<sequence length="58" mass="6325">MGSEGTFRCDTQGILVSISDSAPLSFFQTVRRLVTTTVDAYAFAPKTNGYIALEKVYS</sequence>
<accession>A0AAN6MAW8</accession>
<reference evidence="1" key="2">
    <citation type="submission" date="2023-05" db="EMBL/GenBank/DDBJ databases">
        <authorList>
            <consortium name="Lawrence Berkeley National Laboratory"/>
            <person name="Steindorff A."/>
            <person name="Hensen N."/>
            <person name="Bonometti L."/>
            <person name="Westerberg I."/>
            <person name="Brannstrom I.O."/>
            <person name="Guillou S."/>
            <person name="Cros-Aarteil S."/>
            <person name="Calhoun S."/>
            <person name="Haridas S."/>
            <person name="Kuo A."/>
            <person name="Mondo S."/>
            <person name="Pangilinan J."/>
            <person name="Riley R."/>
            <person name="Labutti K."/>
            <person name="Andreopoulos B."/>
            <person name="Lipzen A."/>
            <person name="Chen C."/>
            <person name="Yanf M."/>
            <person name="Daum C."/>
            <person name="Ng V."/>
            <person name="Clum A."/>
            <person name="Ohm R."/>
            <person name="Martin F."/>
            <person name="Silar P."/>
            <person name="Natvig D."/>
            <person name="Lalanne C."/>
            <person name="Gautier V."/>
            <person name="Ament-Velasquez S.L."/>
            <person name="Kruys A."/>
            <person name="Hutchinson M.I."/>
            <person name="Powell A.J."/>
            <person name="Barry K."/>
            <person name="Miller A.N."/>
            <person name="Grigoriev I.V."/>
            <person name="Debuchy R."/>
            <person name="Gladieux P."/>
            <person name="Thoren M.H."/>
            <person name="Johannesson H."/>
        </authorList>
    </citation>
    <scope>NUCLEOTIDE SEQUENCE</scope>
    <source>
        <strain evidence="1">CBS 103.79</strain>
    </source>
</reference>
<dbReference type="Proteomes" id="UP001303889">
    <property type="component" value="Unassembled WGS sequence"/>
</dbReference>
<dbReference type="EMBL" id="MU856296">
    <property type="protein sequence ID" value="KAK3897042.1"/>
    <property type="molecule type" value="Genomic_DNA"/>
</dbReference>
<feature type="non-terminal residue" evidence="1">
    <location>
        <position position="58"/>
    </location>
</feature>
<evidence type="ECO:0000313" key="2">
    <source>
        <dbReference type="Proteomes" id="UP001303889"/>
    </source>
</evidence>
<evidence type="ECO:0000313" key="1">
    <source>
        <dbReference type="EMBL" id="KAK3897042.1"/>
    </source>
</evidence>
<name>A0AAN6MAW8_9PEZI</name>
<organism evidence="1 2">
    <name type="scientific">Staphylotrichum tortipilum</name>
    <dbReference type="NCBI Taxonomy" id="2831512"/>
    <lineage>
        <taxon>Eukaryota</taxon>
        <taxon>Fungi</taxon>
        <taxon>Dikarya</taxon>
        <taxon>Ascomycota</taxon>
        <taxon>Pezizomycotina</taxon>
        <taxon>Sordariomycetes</taxon>
        <taxon>Sordariomycetidae</taxon>
        <taxon>Sordariales</taxon>
        <taxon>Chaetomiaceae</taxon>
        <taxon>Staphylotrichum</taxon>
    </lineage>
</organism>
<protein>
    <submittedName>
        <fullName evidence="1">Uncharacterized protein</fullName>
    </submittedName>
</protein>
<gene>
    <name evidence="1" type="ORF">C8A05DRAFT_39416</name>
</gene>
<dbReference type="AlphaFoldDB" id="A0AAN6MAW8"/>
<reference evidence="1" key="1">
    <citation type="journal article" date="2023" name="Mol. Phylogenet. Evol.">
        <title>Genome-scale phylogeny and comparative genomics of the fungal order Sordariales.</title>
        <authorList>
            <person name="Hensen N."/>
            <person name="Bonometti L."/>
            <person name="Westerberg I."/>
            <person name="Brannstrom I.O."/>
            <person name="Guillou S."/>
            <person name="Cros-Aarteil S."/>
            <person name="Calhoun S."/>
            <person name="Haridas S."/>
            <person name="Kuo A."/>
            <person name="Mondo S."/>
            <person name="Pangilinan J."/>
            <person name="Riley R."/>
            <person name="LaButti K."/>
            <person name="Andreopoulos B."/>
            <person name="Lipzen A."/>
            <person name="Chen C."/>
            <person name="Yan M."/>
            <person name="Daum C."/>
            <person name="Ng V."/>
            <person name="Clum A."/>
            <person name="Steindorff A."/>
            <person name="Ohm R.A."/>
            <person name="Martin F."/>
            <person name="Silar P."/>
            <person name="Natvig D.O."/>
            <person name="Lalanne C."/>
            <person name="Gautier V."/>
            <person name="Ament-Velasquez S.L."/>
            <person name="Kruys A."/>
            <person name="Hutchinson M.I."/>
            <person name="Powell A.J."/>
            <person name="Barry K."/>
            <person name="Miller A.N."/>
            <person name="Grigoriev I.V."/>
            <person name="Debuchy R."/>
            <person name="Gladieux P."/>
            <person name="Hiltunen Thoren M."/>
            <person name="Johannesson H."/>
        </authorList>
    </citation>
    <scope>NUCLEOTIDE SEQUENCE</scope>
    <source>
        <strain evidence="1">CBS 103.79</strain>
    </source>
</reference>